<gene>
    <name evidence="1" type="ORF">CHLRE_07g339200v5</name>
</gene>
<dbReference type="RefSeq" id="XP_042922892.1">
    <property type="nucleotide sequence ID" value="XM_043064324.1"/>
</dbReference>
<dbReference type="HOGENOM" id="CLU_1398165_0_0_1"/>
<dbReference type="eggNOG" id="ENOG502R39N">
    <property type="taxonomic scope" value="Eukaryota"/>
</dbReference>
<dbReference type="InParanoid" id="A8ITI0"/>
<name>A8ITI0_CHLRE</name>
<dbReference type="PANTHER" id="PTHR36035">
    <property type="entry name" value="PROTEIN DISULFIDE-ISOMERASE SCO2"/>
    <property type="match status" value="1"/>
</dbReference>
<dbReference type="FunCoup" id="A8ITI0">
    <property type="interactions" value="167"/>
</dbReference>
<dbReference type="Proteomes" id="UP000006906">
    <property type="component" value="Chromosome 7"/>
</dbReference>
<dbReference type="InterPro" id="IPR037477">
    <property type="entry name" value="SCO2"/>
</dbReference>
<proteinExistence type="predicted"/>
<dbReference type="AlphaFoldDB" id="A8ITI0"/>
<dbReference type="ExpressionAtlas" id="A8ITI0">
    <property type="expression patterns" value="baseline"/>
</dbReference>
<reference evidence="1 2" key="1">
    <citation type="journal article" date="2007" name="Science">
        <title>The Chlamydomonas genome reveals the evolution of key animal and plant functions.</title>
        <authorList>
            <person name="Merchant S.S."/>
            <person name="Prochnik S.E."/>
            <person name="Vallon O."/>
            <person name="Harris E.H."/>
            <person name="Karpowicz S.J."/>
            <person name="Witman G.B."/>
            <person name="Terry A."/>
            <person name="Salamov A."/>
            <person name="Fritz-Laylin L.K."/>
            <person name="Marechal-Drouard L."/>
            <person name="Marshall W.F."/>
            <person name="Qu L.H."/>
            <person name="Nelson D.R."/>
            <person name="Sanderfoot A.A."/>
            <person name="Spalding M.H."/>
            <person name="Kapitonov V.V."/>
            <person name="Ren Q."/>
            <person name="Ferris P."/>
            <person name="Lindquist E."/>
            <person name="Shapiro H."/>
            <person name="Lucas S.M."/>
            <person name="Grimwood J."/>
            <person name="Schmutz J."/>
            <person name="Cardol P."/>
            <person name="Cerutti H."/>
            <person name="Chanfreau G."/>
            <person name="Chen C.L."/>
            <person name="Cognat V."/>
            <person name="Croft M.T."/>
            <person name="Dent R."/>
            <person name="Dutcher S."/>
            <person name="Fernandez E."/>
            <person name="Fukuzawa H."/>
            <person name="Gonzalez-Ballester D."/>
            <person name="Gonzalez-Halphen D."/>
            <person name="Hallmann A."/>
            <person name="Hanikenne M."/>
            <person name="Hippler M."/>
            <person name="Inwood W."/>
            <person name="Jabbari K."/>
            <person name="Kalanon M."/>
            <person name="Kuras R."/>
            <person name="Lefebvre P.A."/>
            <person name="Lemaire S.D."/>
            <person name="Lobanov A.V."/>
            <person name="Lohr M."/>
            <person name="Manuell A."/>
            <person name="Meier I."/>
            <person name="Mets L."/>
            <person name="Mittag M."/>
            <person name="Mittelmeier T."/>
            <person name="Moroney J.V."/>
            <person name="Moseley J."/>
            <person name="Napoli C."/>
            <person name="Nedelcu A.M."/>
            <person name="Niyogi K."/>
            <person name="Novoselov S.V."/>
            <person name="Paulsen I.T."/>
            <person name="Pazour G."/>
            <person name="Purton S."/>
            <person name="Ral J.P."/>
            <person name="Riano-Pachon D.M."/>
            <person name="Riekhof W."/>
            <person name="Rymarquis L."/>
            <person name="Schroda M."/>
            <person name="Stern D."/>
            <person name="Umen J."/>
            <person name="Willows R."/>
            <person name="Wilson N."/>
            <person name="Zimmer S.L."/>
            <person name="Allmer J."/>
            <person name="Balk J."/>
            <person name="Bisova K."/>
            <person name="Chen C.J."/>
            <person name="Elias M."/>
            <person name="Gendler K."/>
            <person name="Hauser C."/>
            <person name="Lamb M.R."/>
            <person name="Ledford H."/>
            <person name="Long J.C."/>
            <person name="Minagawa J."/>
            <person name="Page M.D."/>
            <person name="Pan J."/>
            <person name="Pootakham W."/>
            <person name="Roje S."/>
            <person name="Rose A."/>
            <person name="Stahlberg E."/>
            <person name="Terauchi A.M."/>
            <person name="Yang P."/>
            <person name="Ball S."/>
            <person name="Bowler C."/>
            <person name="Dieckmann C.L."/>
            <person name="Gladyshev V.N."/>
            <person name="Green P."/>
            <person name="Jorgensen R."/>
            <person name="Mayfield S."/>
            <person name="Mueller-Roeber B."/>
            <person name="Rajamani S."/>
            <person name="Sayre R.T."/>
            <person name="Brokstein P."/>
            <person name="Dubchak I."/>
            <person name="Goodstein D."/>
            <person name="Hornick L."/>
            <person name="Huang Y.W."/>
            <person name="Jhaveri J."/>
            <person name="Luo Y."/>
            <person name="Martinez D."/>
            <person name="Ngau W.C."/>
            <person name="Otillar B."/>
            <person name="Poliakov A."/>
            <person name="Porter A."/>
            <person name="Szajkowski L."/>
            <person name="Werner G."/>
            <person name="Zhou K."/>
            <person name="Grigoriev I.V."/>
            <person name="Rokhsar D.S."/>
            <person name="Grossman A.R."/>
        </authorList>
    </citation>
    <scope>NUCLEOTIDE SEQUENCE [LARGE SCALE GENOMIC DNA]</scope>
    <source>
        <strain evidence="2">CC-503</strain>
    </source>
</reference>
<organism evidence="1 2">
    <name type="scientific">Chlamydomonas reinhardtii</name>
    <name type="common">Chlamydomonas smithii</name>
    <dbReference type="NCBI Taxonomy" id="3055"/>
    <lineage>
        <taxon>Eukaryota</taxon>
        <taxon>Viridiplantae</taxon>
        <taxon>Chlorophyta</taxon>
        <taxon>core chlorophytes</taxon>
        <taxon>Chlorophyceae</taxon>
        <taxon>CS clade</taxon>
        <taxon>Chlamydomonadales</taxon>
        <taxon>Chlamydomonadaceae</taxon>
        <taxon>Chlamydomonas</taxon>
    </lineage>
</organism>
<accession>A8ITI0</accession>
<dbReference type="OrthoDB" id="2018364at2759"/>
<dbReference type="RefSeq" id="XP_001692505.2">
    <property type="nucleotide sequence ID" value="XM_001692453.2"/>
</dbReference>
<sequence>MSHQLLGRVSVAPGSTVPRAAFRPNRPMRRPRSRDIVVAFLDDHKGHKGDHHTYHSQDPLSVHLFMPYKHLPADGLVCQPEEAACDPSERNCKSVIYTYEAKCYACYGTGFVKGHSNGRRASLSMCMVCLGLGYVRHTTARLPPDVTANGFETMTIARPQLDEGLKAQIAEKIARRQAVVEAHRKLQAEQDAEQQ</sequence>
<dbReference type="EMBL" id="CM008968">
    <property type="protein sequence ID" value="PNW81013.1"/>
    <property type="molecule type" value="Genomic_DNA"/>
</dbReference>
<evidence type="ECO:0000313" key="2">
    <source>
        <dbReference type="Proteomes" id="UP000006906"/>
    </source>
</evidence>
<dbReference type="KEGG" id="cre:CHLRE_07g339200v5"/>
<dbReference type="Gramene" id="PNW81013">
    <property type="protein sequence ID" value="PNW81013"/>
    <property type="gene ID" value="CHLRE_07g339200v5"/>
</dbReference>
<keyword evidence="2" id="KW-1185">Reference proteome</keyword>
<dbReference type="PANTHER" id="PTHR36035:SF1">
    <property type="entry name" value="PROTEIN DISULFIDE-ISOMERASE SCO2"/>
    <property type="match status" value="1"/>
</dbReference>
<dbReference type="GeneID" id="5718089"/>
<protein>
    <submittedName>
        <fullName evidence="1">Uncharacterized protein</fullName>
    </submittedName>
</protein>
<dbReference type="PaxDb" id="3055-EDP03983"/>
<evidence type="ECO:0000313" key="1">
    <source>
        <dbReference type="EMBL" id="PNW81013.1"/>
    </source>
</evidence>